<proteinExistence type="predicted"/>
<accession>A0A8J4FMN1</accession>
<evidence type="ECO:0000256" key="1">
    <source>
        <dbReference type="SAM" id="MobiDB-lite"/>
    </source>
</evidence>
<protein>
    <submittedName>
        <fullName evidence="2">Uncharacterized protein</fullName>
    </submittedName>
</protein>
<dbReference type="AlphaFoldDB" id="A0A8J4FMN1"/>
<comment type="caution">
    <text evidence="2">The sequence shown here is derived from an EMBL/GenBank/DDBJ whole genome shotgun (WGS) entry which is preliminary data.</text>
</comment>
<dbReference type="Proteomes" id="UP000747110">
    <property type="component" value="Unassembled WGS sequence"/>
</dbReference>
<dbReference type="EMBL" id="BNCP01000010">
    <property type="protein sequence ID" value="GIL77071.1"/>
    <property type="molecule type" value="Genomic_DNA"/>
</dbReference>
<evidence type="ECO:0000313" key="3">
    <source>
        <dbReference type="Proteomes" id="UP000747110"/>
    </source>
</evidence>
<name>A0A8J4FMN1_9CHLO</name>
<gene>
    <name evidence="2" type="ORF">Vretifemale_6629</name>
</gene>
<reference evidence="2" key="1">
    <citation type="journal article" date="2021" name="Proc. Natl. Acad. Sci. U.S.A.">
        <title>Three genomes in the algal genus Volvox reveal the fate of a haploid sex-determining region after a transition to homothallism.</title>
        <authorList>
            <person name="Yamamoto K."/>
            <person name="Hamaji T."/>
            <person name="Kawai-Toyooka H."/>
            <person name="Matsuzaki R."/>
            <person name="Takahashi F."/>
            <person name="Nishimura Y."/>
            <person name="Kawachi M."/>
            <person name="Noguchi H."/>
            <person name="Minakuchi Y."/>
            <person name="Umen J.G."/>
            <person name="Toyoda A."/>
            <person name="Nozaki H."/>
        </authorList>
    </citation>
    <scope>NUCLEOTIDE SEQUENCE</scope>
    <source>
        <strain evidence="2">NIES-3786</strain>
    </source>
</reference>
<feature type="non-terminal residue" evidence="2">
    <location>
        <position position="1"/>
    </location>
</feature>
<sequence>TFIPRAQIVNDIFDYVVLCTDLFLVLIARLFGLRRLHCHIDYCRIMDGEAWTYELDDGAPVNPTLHGTGNVTVIPSTTSSRVPFGDVTSNFAEYYAPFLDNGDLKSPDRYRRSRFSPNRPPCNGAVKRSLWNKDLPPMAPIMQTAPSSLDERLQPSERDVSPTRHALRTLSVVGIPDACPAKGNPSDGIDGASGLACRLSVSNCHIAINREAPVHNGTFAVDLGSNHESVDESLPPRPSEEVASNEEADENAFATLRNPDALTLGAVVRVA</sequence>
<organism evidence="2 3">
    <name type="scientific">Volvox reticuliferus</name>
    <dbReference type="NCBI Taxonomy" id="1737510"/>
    <lineage>
        <taxon>Eukaryota</taxon>
        <taxon>Viridiplantae</taxon>
        <taxon>Chlorophyta</taxon>
        <taxon>core chlorophytes</taxon>
        <taxon>Chlorophyceae</taxon>
        <taxon>CS clade</taxon>
        <taxon>Chlamydomonadales</taxon>
        <taxon>Volvocaceae</taxon>
        <taxon>Volvox</taxon>
    </lineage>
</organism>
<evidence type="ECO:0000313" key="2">
    <source>
        <dbReference type="EMBL" id="GIL77071.1"/>
    </source>
</evidence>
<dbReference type="OrthoDB" id="533948at2759"/>
<feature type="region of interest" description="Disordered" evidence="1">
    <location>
        <begin position="226"/>
        <end position="248"/>
    </location>
</feature>
<keyword evidence="3" id="KW-1185">Reference proteome</keyword>